<protein>
    <submittedName>
        <fullName evidence="1">Uncharacterized protein</fullName>
    </submittedName>
</protein>
<evidence type="ECO:0000313" key="1">
    <source>
        <dbReference type="EMBL" id="KAL2283737.1"/>
    </source>
</evidence>
<proteinExistence type="predicted"/>
<gene>
    <name evidence="1" type="ORF">FJTKL_09775</name>
</gene>
<dbReference type="EMBL" id="JBAWTH010000041">
    <property type="protein sequence ID" value="KAL2283737.1"/>
    <property type="molecule type" value="Genomic_DNA"/>
</dbReference>
<reference evidence="1 2" key="1">
    <citation type="submission" date="2024-03" db="EMBL/GenBank/DDBJ databases">
        <title>A high-quality draft genome sequence of Diaporthe vaccinii, a causative agent of upright dieback and viscid rot disease in cranberry plants.</title>
        <authorList>
            <person name="Sarrasin M."/>
            <person name="Lang B.F."/>
            <person name="Burger G."/>
        </authorList>
    </citation>
    <scope>NUCLEOTIDE SEQUENCE [LARGE SCALE GENOMIC DNA]</scope>
    <source>
        <strain evidence="1 2">IS7</strain>
    </source>
</reference>
<dbReference type="PANTHER" id="PTHR36847:SF1">
    <property type="entry name" value="AMIDOLIGASE ENZYME"/>
    <property type="match status" value="1"/>
</dbReference>
<dbReference type="Proteomes" id="UP001600888">
    <property type="component" value="Unassembled WGS sequence"/>
</dbReference>
<keyword evidence="2" id="KW-1185">Reference proteome</keyword>
<organism evidence="1 2">
    <name type="scientific">Diaporthe vaccinii</name>
    <dbReference type="NCBI Taxonomy" id="105482"/>
    <lineage>
        <taxon>Eukaryota</taxon>
        <taxon>Fungi</taxon>
        <taxon>Dikarya</taxon>
        <taxon>Ascomycota</taxon>
        <taxon>Pezizomycotina</taxon>
        <taxon>Sordariomycetes</taxon>
        <taxon>Sordariomycetidae</taxon>
        <taxon>Diaporthales</taxon>
        <taxon>Diaporthaceae</taxon>
        <taxon>Diaporthe</taxon>
        <taxon>Diaporthe eres species complex</taxon>
    </lineage>
</organism>
<comment type="caution">
    <text evidence="1">The sequence shown here is derived from an EMBL/GenBank/DDBJ whole genome shotgun (WGS) entry which is preliminary data.</text>
</comment>
<sequence length="466" mass="53618">MKQFKDAASKLSSLGANKSKGVAEENDALCNGEEATTSVWTTGQEFQFYVPWLWDEIPEQPRDKLHPNRQVIRIPRPTDIPGFTEEFRDHWIEESVISAVKELVHDEEHYVTCTERQLKEGHYDQSKAWRHFNIVQSKCDLPEASVPGCDGVLPVEMTIVVKEVSIRRQQTPSCLEWLTLPSPGKCIERIKNQVRIYLTPDCSMHIHIRPQTTLEFDLQSFKKMASLLWLAEERLDKLYHPARNNPYSPFHRSLRRCSNLAQDKDPDITGRPDDYSAVLGPVTLPAAEKVKLARIWQAFDRHQLRELLRIHPNTGKHDYPAYNFFNLFMASDKQTIEFRKTESTIDAQVIDAWIEVFLLLTDFCMTCSVEEFQRIMENLGKSDNVYTTWHLLRDVGCKNLTVEVLKQKFMQQWLPEDSDSRPASRAATSTSTLSSNSVTRLRLRDAIRDGTEKIGGKIAGGYSYGR</sequence>
<accession>A0ABR4EMT3</accession>
<name>A0ABR4EMT3_9PEZI</name>
<evidence type="ECO:0000313" key="2">
    <source>
        <dbReference type="Proteomes" id="UP001600888"/>
    </source>
</evidence>
<dbReference type="PANTHER" id="PTHR36847">
    <property type="entry name" value="AMIDOLIGASE ENZYME"/>
    <property type="match status" value="1"/>
</dbReference>